<gene>
    <name evidence="1" type="ORF">IAD16_08980</name>
</gene>
<dbReference type="AlphaFoldDB" id="A0A9D1I682"/>
<dbReference type="EMBL" id="DVMO01000141">
    <property type="protein sequence ID" value="HIU28497.1"/>
    <property type="molecule type" value="Genomic_DNA"/>
</dbReference>
<evidence type="ECO:0000313" key="2">
    <source>
        <dbReference type="Proteomes" id="UP000824091"/>
    </source>
</evidence>
<comment type="caution">
    <text evidence="1">The sequence shown here is derived from an EMBL/GenBank/DDBJ whole genome shotgun (WGS) entry which is preliminary data.</text>
</comment>
<organism evidence="1 2">
    <name type="scientific">Candidatus Fimisoma avicola</name>
    <dbReference type="NCBI Taxonomy" id="2840826"/>
    <lineage>
        <taxon>Bacteria</taxon>
        <taxon>Bacillati</taxon>
        <taxon>Bacillota</taxon>
        <taxon>Clostridia</taxon>
        <taxon>Eubacteriales</taxon>
        <taxon>Candidatus Fimisoma</taxon>
    </lineage>
</organism>
<reference evidence="1" key="1">
    <citation type="submission" date="2020-10" db="EMBL/GenBank/DDBJ databases">
        <authorList>
            <person name="Gilroy R."/>
        </authorList>
    </citation>
    <scope>NUCLEOTIDE SEQUENCE</scope>
    <source>
        <strain evidence="1">11300</strain>
    </source>
</reference>
<name>A0A9D1I682_9FIRM</name>
<sequence>MMITSAAAGWQEYGSRIAAGNKASGNARGRKPYPLKKQGLSALHVSKKMHGKPKKCLTGLWTRYIIIVVPQSCFYGHDTMIKTIFY</sequence>
<evidence type="ECO:0000313" key="1">
    <source>
        <dbReference type="EMBL" id="HIU28497.1"/>
    </source>
</evidence>
<dbReference type="Proteomes" id="UP000824091">
    <property type="component" value="Unassembled WGS sequence"/>
</dbReference>
<reference evidence="1" key="2">
    <citation type="journal article" date="2021" name="PeerJ">
        <title>Extensive microbial diversity within the chicken gut microbiome revealed by metagenomics and culture.</title>
        <authorList>
            <person name="Gilroy R."/>
            <person name="Ravi A."/>
            <person name="Getino M."/>
            <person name="Pursley I."/>
            <person name="Horton D.L."/>
            <person name="Alikhan N.F."/>
            <person name="Baker D."/>
            <person name="Gharbi K."/>
            <person name="Hall N."/>
            <person name="Watson M."/>
            <person name="Adriaenssens E.M."/>
            <person name="Foster-Nyarko E."/>
            <person name="Jarju S."/>
            <person name="Secka A."/>
            <person name="Antonio M."/>
            <person name="Oren A."/>
            <person name="Chaudhuri R.R."/>
            <person name="La Ragione R."/>
            <person name="Hildebrand F."/>
            <person name="Pallen M.J."/>
        </authorList>
    </citation>
    <scope>NUCLEOTIDE SEQUENCE</scope>
    <source>
        <strain evidence="1">11300</strain>
    </source>
</reference>
<protein>
    <submittedName>
        <fullName evidence="1">Uncharacterized protein</fullName>
    </submittedName>
</protein>
<proteinExistence type="predicted"/>
<accession>A0A9D1I682</accession>